<comment type="caution">
    <text evidence="1">The sequence shown here is derived from an EMBL/GenBank/DDBJ whole genome shotgun (WGS) entry which is preliminary data.</text>
</comment>
<evidence type="ECO:0000313" key="1">
    <source>
        <dbReference type="EMBL" id="MFJ1338248.1"/>
    </source>
</evidence>
<dbReference type="Proteomes" id="UP001615411">
    <property type="component" value="Unassembled WGS sequence"/>
</dbReference>
<evidence type="ECO:0000313" key="2">
    <source>
        <dbReference type="Proteomes" id="UP001615411"/>
    </source>
</evidence>
<gene>
    <name evidence="1" type="ORF">ACIKP7_08935</name>
</gene>
<accession>A0ACC7LTV6</accession>
<sequence>MTLMAVADEGKTARRVLDGTLLEPMQSGNLNDLCPRKPKSSTESPPQKGSKQLSDFEASSVVAFEFQK</sequence>
<reference evidence="1" key="1">
    <citation type="submission" date="2024-10" db="EMBL/GenBank/DDBJ databases">
        <title>Aeromonas and Pseudomonas from the Cagarras Archipelago, Rio de Janeiro, Brazil.</title>
        <authorList>
            <person name="Canellas A.L.B."/>
            <person name="Laport M.S."/>
        </authorList>
    </citation>
    <scope>NUCLEOTIDE SEQUENCE</scope>
    <source>
        <strain evidence="1">ACP-7</strain>
    </source>
</reference>
<organism evidence="1 2">
    <name type="scientific">Pseudomonas caricapapayae</name>
    <dbReference type="NCBI Taxonomy" id="46678"/>
    <lineage>
        <taxon>Bacteria</taxon>
        <taxon>Pseudomonadati</taxon>
        <taxon>Pseudomonadota</taxon>
        <taxon>Gammaproteobacteria</taxon>
        <taxon>Pseudomonadales</taxon>
        <taxon>Pseudomonadaceae</taxon>
        <taxon>Pseudomonas</taxon>
    </lineage>
</organism>
<keyword evidence="2" id="KW-1185">Reference proteome</keyword>
<proteinExistence type="predicted"/>
<protein>
    <submittedName>
        <fullName evidence="1">Uncharacterized protein</fullName>
    </submittedName>
</protein>
<name>A0ACC7LTV6_9PSED</name>
<dbReference type="EMBL" id="JBIUGF010000020">
    <property type="protein sequence ID" value="MFJ1338248.1"/>
    <property type="molecule type" value="Genomic_DNA"/>
</dbReference>